<reference evidence="1 2" key="1">
    <citation type="submission" date="2014-04" db="EMBL/GenBank/DDBJ databases">
        <title>Evolutionary Origins and Diversification of the Mycorrhizal Mutualists.</title>
        <authorList>
            <consortium name="DOE Joint Genome Institute"/>
            <consortium name="Mycorrhizal Genomics Consortium"/>
            <person name="Kohler A."/>
            <person name="Kuo A."/>
            <person name="Nagy L.G."/>
            <person name="Floudas D."/>
            <person name="Copeland A."/>
            <person name="Barry K.W."/>
            <person name="Cichocki N."/>
            <person name="Veneault-Fourrey C."/>
            <person name="LaButti K."/>
            <person name="Lindquist E.A."/>
            <person name="Lipzen A."/>
            <person name="Lundell T."/>
            <person name="Morin E."/>
            <person name="Murat C."/>
            <person name="Riley R."/>
            <person name="Ohm R."/>
            <person name="Sun H."/>
            <person name="Tunlid A."/>
            <person name="Henrissat B."/>
            <person name="Grigoriev I.V."/>
            <person name="Hibbett D.S."/>
            <person name="Martin F."/>
        </authorList>
    </citation>
    <scope>NUCLEOTIDE SEQUENCE [LARGE SCALE GENOMIC DNA]</scope>
    <source>
        <strain evidence="1 2">FD-317 M1</strain>
    </source>
</reference>
<organism evidence="1 2">
    <name type="scientific">Collybiopsis luxurians FD-317 M1</name>
    <dbReference type="NCBI Taxonomy" id="944289"/>
    <lineage>
        <taxon>Eukaryota</taxon>
        <taxon>Fungi</taxon>
        <taxon>Dikarya</taxon>
        <taxon>Basidiomycota</taxon>
        <taxon>Agaricomycotina</taxon>
        <taxon>Agaricomycetes</taxon>
        <taxon>Agaricomycetidae</taxon>
        <taxon>Agaricales</taxon>
        <taxon>Marasmiineae</taxon>
        <taxon>Omphalotaceae</taxon>
        <taxon>Collybiopsis</taxon>
        <taxon>Collybiopsis luxurians</taxon>
    </lineage>
</organism>
<protein>
    <submittedName>
        <fullName evidence="1">Uncharacterized protein</fullName>
    </submittedName>
</protein>
<dbReference type="AlphaFoldDB" id="A0A0D0BCX9"/>
<evidence type="ECO:0000313" key="1">
    <source>
        <dbReference type="EMBL" id="KIK52346.1"/>
    </source>
</evidence>
<evidence type="ECO:0000313" key="2">
    <source>
        <dbReference type="Proteomes" id="UP000053593"/>
    </source>
</evidence>
<dbReference type="HOGENOM" id="CLU_2518624_0_0_1"/>
<keyword evidence="2" id="KW-1185">Reference proteome</keyword>
<dbReference type="OrthoDB" id="5946233at2759"/>
<dbReference type="Proteomes" id="UP000053593">
    <property type="component" value="Unassembled WGS sequence"/>
</dbReference>
<dbReference type="EMBL" id="KN834844">
    <property type="protein sequence ID" value="KIK52346.1"/>
    <property type="molecule type" value="Genomic_DNA"/>
</dbReference>
<gene>
    <name evidence="1" type="ORF">GYMLUDRAFT_251288</name>
</gene>
<accession>A0A0D0BCX9</accession>
<sequence length="91" mass="10492">MSDPGSENFGVANMHTEIQQKLDPSLVETLQHRFMQKKKNIKSEINWSIYRCNFALGFEDLFNQGVLSGLYDPDNHVEYHCGHDILNNAHN</sequence>
<name>A0A0D0BCX9_9AGAR</name>
<proteinExistence type="predicted"/>